<evidence type="ECO:0000313" key="4">
    <source>
        <dbReference type="EMBL" id="KAF7114389.1"/>
    </source>
</evidence>
<organism evidence="4 5">
    <name type="scientific">Rhododendron simsii</name>
    <name type="common">Sims's rhododendron</name>
    <dbReference type="NCBI Taxonomy" id="118357"/>
    <lineage>
        <taxon>Eukaryota</taxon>
        <taxon>Viridiplantae</taxon>
        <taxon>Streptophyta</taxon>
        <taxon>Embryophyta</taxon>
        <taxon>Tracheophyta</taxon>
        <taxon>Spermatophyta</taxon>
        <taxon>Magnoliopsida</taxon>
        <taxon>eudicotyledons</taxon>
        <taxon>Gunneridae</taxon>
        <taxon>Pentapetalae</taxon>
        <taxon>asterids</taxon>
        <taxon>Ericales</taxon>
        <taxon>Ericaceae</taxon>
        <taxon>Ericoideae</taxon>
        <taxon>Rhodoreae</taxon>
        <taxon>Rhododendron</taxon>
    </lineage>
</organism>
<keyword evidence="2" id="KW-1133">Transmembrane helix</keyword>
<evidence type="ECO:0000256" key="1">
    <source>
        <dbReference type="SAM" id="MobiDB-lite"/>
    </source>
</evidence>
<evidence type="ECO:0000259" key="3">
    <source>
        <dbReference type="PROSITE" id="PS51379"/>
    </source>
</evidence>
<evidence type="ECO:0000313" key="5">
    <source>
        <dbReference type="Proteomes" id="UP000626092"/>
    </source>
</evidence>
<keyword evidence="2" id="KW-0812">Transmembrane</keyword>
<keyword evidence="5" id="KW-1185">Reference proteome</keyword>
<dbReference type="EMBL" id="WJXA01000216">
    <property type="protein sequence ID" value="KAF7114389.1"/>
    <property type="molecule type" value="Genomic_DNA"/>
</dbReference>
<feature type="region of interest" description="Disordered" evidence="1">
    <location>
        <begin position="12"/>
        <end position="36"/>
    </location>
</feature>
<reference evidence="4" key="1">
    <citation type="submission" date="2019-11" db="EMBL/GenBank/DDBJ databases">
        <authorList>
            <person name="Liu Y."/>
            <person name="Hou J."/>
            <person name="Li T.-Q."/>
            <person name="Guan C.-H."/>
            <person name="Wu X."/>
            <person name="Wu H.-Z."/>
            <person name="Ling F."/>
            <person name="Zhang R."/>
            <person name="Shi X.-G."/>
            <person name="Ren J.-P."/>
            <person name="Chen E.-F."/>
            <person name="Sun J.-M."/>
        </authorList>
    </citation>
    <scope>NUCLEOTIDE SEQUENCE</scope>
    <source>
        <strain evidence="4">Adult_tree_wgs_1</strain>
        <tissue evidence="4">Leaves</tissue>
    </source>
</reference>
<dbReference type="InterPro" id="IPR017896">
    <property type="entry name" value="4Fe4S_Fe-S-bd"/>
</dbReference>
<comment type="caution">
    <text evidence="4">The sequence shown here is derived from an EMBL/GenBank/DDBJ whole genome shotgun (WGS) entry which is preliminary data.</text>
</comment>
<sequence length="198" mass="21947">MEGGRLEGAIALPVHSAPSKVTDGEGNTTETSERDTTRLHQVDNAKKLEELKTVVEKQGQTINGLLTWAFTLANYYCVSQAVVFNALPGNKYIEVYTSRDRNNRHRAALMGASSSPEGEPNHKPQLIEKDPALEKWLKTYFYACIIAFAFLAIVIAFGSVWILCLEKIIVKHHDHDDDGAKCLKLCDGGKCIRICPES</sequence>
<dbReference type="OrthoDB" id="1679871at2759"/>
<dbReference type="Proteomes" id="UP000626092">
    <property type="component" value="Unassembled WGS sequence"/>
</dbReference>
<accession>A0A834FV43</accession>
<gene>
    <name evidence="4" type="ORF">RHSIM_RhsimUnG0088800</name>
</gene>
<dbReference type="AlphaFoldDB" id="A0A834FV43"/>
<feature type="domain" description="4Fe-4S ferredoxin-type" evidence="3">
    <location>
        <begin position="171"/>
        <end position="198"/>
    </location>
</feature>
<dbReference type="PROSITE" id="PS51379">
    <property type="entry name" value="4FE4S_FER_2"/>
    <property type="match status" value="1"/>
</dbReference>
<evidence type="ECO:0000256" key="2">
    <source>
        <dbReference type="SAM" id="Phobius"/>
    </source>
</evidence>
<feature type="transmembrane region" description="Helical" evidence="2">
    <location>
        <begin position="139"/>
        <end position="163"/>
    </location>
</feature>
<protein>
    <recommendedName>
        <fullName evidence="3">4Fe-4S ferredoxin-type domain-containing protein</fullName>
    </recommendedName>
</protein>
<keyword evidence="2" id="KW-0472">Membrane</keyword>
<name>A0A834FV43_RHOSS</name>
<proteinExistence type="predicted"/>